<dbReference type="STRING" id="34720.A0A195FQN5"/>
<evidence type="ECO:0000313" key="2">
    <source>
        <dbReference type="Proteomes" id="UP000078541"/>
    </source>
</evidence>
<keyword evidence="2" id="KW-1185">Reference proteome</keyword>
<reference evidence="1 2" key="1">
    <citation type="submission" date="2016-03" db="EMBL/GenBank/DDBJ databases">
        <title>Trachymyrmex septentrionalis WGS genome.</title>
        <authorList>
            <person name="Nygaard S."/>
            <person name="Hu H."/>
            <person name="Boomsma J."/>
            <person name="Zhang G."/>
        </authorList>
    </citation>
    <scope>NUCLEOTIDE SEQUENCE [LARGE SCALE GENOMIC DNA]</scope>
    <source>
        <strain evidence="1">Tsep2-gDNA-1</strain>
        <tissue evidence="1">Whole body</tissue>
    </source>
</reference>
<name>A0A195FQN5_9HYME</name>
<accession>A0A195FQN5</accession>
<dbReference type="EMBL" id="KQ981305">
    <property type="protein sequence ID" value="KYN42736.1"/>
    <property type="molecule type" value="Genomic_DNA"/>
</dbReference>
<evidence type="ECO:0000313" key="1">
    <source>
        <dbReference type="EMBL" id="KYN42736.1"/>
    </source>
</evidence>
<evidence type="ECO:0008006" key="3">
    <source>
        <dbReference type="Google" id="ProtNLM"/>
    </source>
</evidence>
<proteinExistence type="predicted"/>
<organism evidence="1 2">
    <name type="scientific">Trachymyrmex septentrionalis</name>
    <dbReference type="NCBI Taxonomy" id="34720"/>
    <lineage>
        <taxon>Eukaryota</taxon>
        <taxon>Metazoa</taxon>
        <taxon>Ecdysozoa</taxon>
        <taxon>Arthropoda</taxon>
        <taxon>Hexapoda</taxon>
        <taxon>Insecta</taxon>
        <taxon>Pterygota</taxon>
        <taxon>Neoptera</taxon>
        <taxon>Endopterygota</taxon>
        <taxon>Hymenoptera</taxon>
        <taxon>Apocrita</taxon>
        <taxon>Aculeata</taxon>
        <taxon>Formicoidea</taxon>
        <taxon>Formicidae</taxon>
        <taxon>Myrmicinae</taxon>
        <taxon>Trachymyrmex</taxon>
    </lineage>
</organism>
<gene>
    <name evidence="1" type="ORF">ALC56_02538</name>
</gene>
<sequence>MCLNRSAIRYAFLKLRCCKSSVKFCYKLGKTCAETFKLLKKVYETMSSIQVYEWYGRDFKKDLMLVEEEPRPGRPSTSINDETEGQISGYYGVLREDMRRKRPAQKLATAS</sequence>
<dbReference type="AlphaFoldDB" id="A0A195FQN5"/>
<protein>
    <recommendedName>
        <fullName evidence="3">Mos1 transposase HTH domain-containing protein</fullName>
    </recommendedName>
</protein>
<dbReference type="Proteomes" id="UP000078541">
    <property type="component" value="Unassembled WGS sequence"/>
</dbReference>
<dbReference type="Gene3D" id="1.10.10.1450">
    <property type="match status" value="1"/>
</dbReference>